<dbReference type="AlphaFoldDB" id="A0AAD6YYU0"/>
<comment type="caution">
    <text evidence="2">The sequence shown here is derived from an EMBL/GenBank/DDBJ whole genome shotgun (WGS) entry which is preliminary data.</text>
</comment>
<accession>A0AAD6YYU0</accession>
<protein>
    <submittedName>
        <fullName evidence="2">Uncharacterized protein</fullName>
    </submittedName>
</protein>
<dbReference type="EMBL" id="JARIHO010000123">
    <property type="protein sequence ID" value="KAJ7301955.1"/>
    <property type="molecule type" value="Genomic_DNA"/>
</dbReference>
<organism evidence="2 3">
    <name type="scientific">Mycena albidolilacea</name>
    <dbReference type="NCBI Taxonomy" id="1033008"/>
    <lineage>
        <taxon>Eukaryota</taxon>
        <taxon>Fungi</taxon>
        <taxon>Dikarya</taxon>
        <taxon>Basidiomycota</taxon>
        <taxon>Agaricomycotina</taxon>
        <taxon>Agaricomycetes</taxon>
        <taxon>Agaricomycetidae</taxon>
        <taxon>Agaricales</taxon>
        <taxon>Marasmiineae</taxon>
        <taxon>Mycenaceae</taxon>
        <taxon>Mycena</taxon>
    </lineage>
</organism>
<feature type="signal peptide" evidence="1">
    <location>
        <begin position="1"/>
        <end position="23"/>
    </location>
</feature>
<evidence type="ECO:0000313" key="2">
    <source>
        <dbReference type="EMBL" id="KAJ7301955.1"/>
    </source>
</evidence>
<reference evidence="2" key="1">
    <citation type="submission" date="2023-03" db="EMBL/GenBank/DDBJ databases">
        <title>Massive genome expansion in bonnet fungi (Mycena s.s.) driven by repeated elements and novel gene families across ecological guilds.</title>
        <authorList>
            <consortium name="Lawrence Berkeley National Laboratory"/>
            <person name="Harder C.B."/>
            <person name="Miyauchi S."/>
            <person name="Viragh M."/>
            <person name="Kuo A."/>
            <person name="Thoen E."/>
            <person name="Andreopoulos B."/>
            <person name="Lu D."/>
            <person name="Skrede I."/>
            <person name="Drula E."/>
            <person name="Henrissat B."/>
            <person name="Morin E."/>
            <person name="Kohler A."/>
            <person name="Barry K."/>
            <person name="LaButti K."/>
            <person name="Morin E."/>
            <person name="Salamov A."/>
            <person name="Lipzen A."/>
            <person name="Mereny Z."/>
            <person name="Hegedus B."/>
            <person name="Baldrian P."/>
            <person name="Stursova M."/>
            <person name="Weitz H."/>
            <person name="Taylor A."/>
            <person name="Grigoriev I.V."/>
            <person name="Nagy L.G."/>
            <person name="Martin F."/>
            <person name="Kauserud H."/>
        </authorList>
    </citation>
    <scope>NUCLEOTIDE SEQUENCE</scope>
    <source>
        <strain evidence="2">CBHHK002</strain>
    </source>
</reference>
<gene>
    <name evidence="2" type="ORF">DFH08DRAFT_978287</name>
</gene>
<keyword evidence="1" id="KW-0732">Signal</keyword>
<proteinExistence type="predicted"/>
<name>A0AAD6YYU0_9AGAR</name>
<evidence type="ECO:0000313" key="3">
    <source>
        <dbReference type="Proteomes" id="UP001218218"/>
    </source>
</evidence>
<evidence type="ECO:0000256" key="1">
    <source>
        <dbReference type="SAM" id="SignalP"/>
    </source>
</evidence>
<dbReference type="Proteomes" id="UP001218218">
    <property type="component" value="Unassembled WGS sequence"/>
</dbReference>
<sequence>MKLAVCTGLLALVAVLGMSGSTGFREALSEIQVTKTLLLPAATAGISSGDFFRDYVETEEDAAEAKNGEWVAVYPRNTN</sequence>
<keyword evidence="3" id="KW-1185">Reference proteome</keyword>
<feature type="chain" id="PRO_5042032278" evidence="1">
    <location>
        <begin position="24"/>
        <end position="79"/>
    </location>
</feature>